<protein>
    <recommendedName>
        <fullName evidence="9">N-acetylmuramoyl-L-alanine amidase AmiC</fullName>
        <ecNumber evidence="4">3.5.1.28</ecNumber>
    </recommendedName>
</protein>
<comment type="similarity">
    <text evidence="3">Belongs to the N-acetylmuramoyl-L-alanine amidase 3 family.</text>
</comment>
<dbReference type="PANTHER" id="PTHR30404:SF0">
    <property type="entry name" value="N-ACETYLMURAMOYL-L-ALANINE AMIDASE AMIC"/>
    <property type="match status" value="1"/>
</dbReference>
<gene>
    <name evidence="12" type="ORF">EBQ34_07120</name>
</gene>
<dbReference type="RefSeq" id="WP_122244898.1">
    <property type="nucleotide sequence ID" value="NZ_RDQJ01000008.1"/>
</dbReference>
<dbReference type="FunFam" id="3.40.630.40:FF:000001">
    <property type="entry name" value="N-acetylmuramoyl-L-alanine amidase"/>
    <property type="match status" value="1"/>
</dbReference>
<dbReference type="Proteomes" id="UP000275180">
    <property type="component" value="Unassembled WGS sequence"/>
</dbReference>
<keyword evidence="6" id="KW-0574">Periplasm</keyword>
<dbReference type="GO" id="GO:0030288">
    <property type="term" value="C:outer membrane-bounded periplasmic space"/>
    <property type="evidence" value="ECO:0007669"/>
    <property type="project" value="TreeGrafter"/>
</dbReference>
<dbReference type="Pfam" id="PF01520">
    <property type="entry name" value="Amidase_3"/>
    <property type="match status" value="1"/>
</dbReference>
<reference evidence="12 13" key="1">
    <citation type="submission" date="2018-10" db="EMBL/GenBank/DDBJ databases">
        <title>Comamonadaceae CDC group NO-1 genome sequencing and assembly.</title>
        <authorList>
            <person name="Bernier A.-M."/>
            <person name="Bernard K."/>
        </authorList>
    </citation>
    <scope>NUCLEOTIDE SEQUENCE [LARGE SCALE GENOMIC DNA]</scope>
    <source>
        <strain evidence="12 13">NML180582</strain>
    </source>
</reference>
<feature type="region of interest" description="Disordered" evidence="10">
    <location>
        <begin position="192"/>
        <end position="284"/>
    </location>
</feature>
<dbReference type="InterPro" id="IPR050695">
    <property type="entry name" value="N-acetylmuramoyl_amidase_3"/>
</dbReference>
<organism evidence="12 13">
    <name type="scientific">Vandammella animalimorsus</name>
    <dbReference type="NCBI Taxonomy" id="2029117"/>
    <lineage>
        <taxon>Bacteria</taxon>
        <taxon>Pseudomonadati</taxon>
        <taxon>Pseudomonadota</taxon>
        <taxon>Betaproteobacteria</taxon>
        <taxon>Burkholderiales</taxon>
        <taxon>Comamonadaceae</taxon>
        <taxon>Vandammella</taxon>
    </lineage>
</organism>
<feature type="compositionally biased region" description="Pro residues" evidence="10">
    <location>
        <begin position="194"/>
        <end position="223"/>
    </location>
</feature>
<comment type="caution">
    <text evidence="12">The sequence shown here is derived from an EMBL/GenBank/DDBJ whole genome shotgun (WGS) entry which is preliminary data.</text>
</comment>
<sequence>MPPAPQAQPAPAPQQPRRWDRRSLLRAGALLCTLGVEHMALAQISQRHYPQTAAKGNKKGIVALRIWPAPEYSRVTIESDQKLEAQHDLVANPPRLYVDIKNLRLGPELRNMETRVKSDDPNIAAIRIAQHSPTVVRMVIDLKQRVRPEVFTLKPIAPYRHRLVFDLYPLQRVDPMAQLIDERLRTLAQAPSVEAPPTPVPPPPLPAPAPPSTPTQPPKPAPGPDALDEWFGQHGSRPPAPAPRPAPPPPPAPRPVPPPAPRPSPAPAPRPPAPPPVSSPPATRQQTDRIYIVALDPGHGGEDPGAIGPARSYEKHVVLAIALQVRERINRLRVNGVPLQAYMTRDRDFFVPLASRVERARRVQADLFVSIHADAALNRRARGSSVYALSQRGATSTAARMLAAHENKADAVGGLNIHSRDRQVQSMLADMSTSAQIRDSLVLGRYMAAQLAQFAHMHKRSVEQANFAVLRSPDTPSVLIETGFISNPDEERLLNSPQYQGRIADAIAAGVVTYLRHHPPLARVRRL</sequence>
<dbReference type="Gene3D" id="2.60.40.3500">
    <property type="match status" value="1"/>
</dbReference>
<evidence type="ECO:0000256" key="8">
    <source>
        <dbReference type="ARBA" id="ARBA00023316"/>
    </source>
</evidence>
<evidence type="ECO:0000256" key="5">
    <source>
        <dbReference type="ARBA" id="ARBA00022729"/>
    </source>
</evidence>
<dbReference type="SMART" id="SM00646">
    <property type="entry name" value="Ami_3"/>
    <property type="match status" value="1"/>
</dbReference>
<comment type="subcellular location">
    <subcellularLocation>
        <location evidence="2">Periplasm</location>
    </subcellularLocation>
</comment>
<evidence type="ECO:0000256" key="4">
    <source>
        <dbReference type="ARBA" id="ARBA00011901"/>
    </source>
</evidence>
<keyword evidence="8" id="KW-0961">Cell wall biogenesis/degradation</keyword>
<name>A0A3M6RK22_9BURK</name>
<dbReference type="GO" id="GO:0008745">
    <property type="term" value="F:N-acetylmuramoyl-L-alanine amidase activity"/>
    <property type="evidence" value="ECO:0007669"/>
    <property type="project" value="UniProtKB-EC"/>
</dbReference>
<dbReference type="InterPro" id="IPR002508">
    <property type="entry name" value="MurNAc-LAA_cat"/>
</dbReference>
<evidence type="ECO:0000313" key="13">
    <source>
        <dbReference type="Proteomes" id="UP000275180"/>
    </source>
</evidence>
<dbReference type="PANTHER" id="PTHR30404">
    <property type="entry name" value="N-ACETYLMURAMOYL-L-ALANINE AMIDASE"/>
    <property type="match status" value="1"/>
</dbReference>
<evidence type="ECO:0000313" key="12">
    <source>
        <dbReference type="EMBL" id="RMX15248.1"/>
    </source>
</evidence>
<feature type="domain" description="MurNAc-LAA" evidence="11">
    <location>
        <begin position="357"/>
        <end position="512"/>
    </location>
</feature>
<dbReference type="GO" id="GO:0071555">
    <property type="term" value="P:cell wall organization"/>
    <property type="evidence" value="ECO:0007669"/>
    <property type="project" value="UniProtKB-KW"/>
</dbReference>
<dbReference type="AlphaFoldDB" id="A0A3M6RK22"/>
<dbReference type="PRINTS" id="PR01217">
    <property type="entry name" value="PRICHEXTENSN"/>
</dbReference>
<evidence type="ECO:0000256" key="7">
    <source>
        <dbReference type="ARBA" id="ARBA00022801"/>
    </source>
</evidence>
<evidence type="ECO:0000256" key="9">
    <source>
        <dbReference type="ARBA" id="ARBA00074581"/>
    </source>
</evidence>
<keyword evidence="5" id="KW-0732">Signal</keyword>
<accession>A0A3M6RK22</accession>
<dbReference type="EMBL" id="RDQJ01000008">
    <property type="protein sequence ID" value="RMX15248.1"/>
    <property type="molecule type" value="Genomic_DNA"/>
</dbReference>
<dbReference type="CDD" id="cd02696">
    <property type="entry name" value="MurNAc-LAA"/>
    <property type="match status" value="1"/>
</dbReference>
<dbReference type="InterPro" id="IPR021731">
    <property type="entry name" value="AMIN_dom"/>
</dbReference>
<dbReference type="OrthoDB" id="9806267at2"/>
<dbReference type="EC" id="3.5.1.28" evidence="4"/>
<keyword evidence="7" id="KW-0378">Hydrolase</keyword>
<feature type="compositionally biased region" description="Pro residues" evidence="10">
    <location>
        <begin position="238"/>
        <end position="279"/>
    </location>
</feature>
<evidence type="ECO:0000256" key="2">
    <source>
        <dbReference type="ARBA" id="ARBA00004418"/>
    </source>
</evidence>
<dbReference type="Gene3D" id="3.40.630.40">
    <property type="entry name" value="Zn-dependent exopeptidases"/>
    <property type="match status" value="1"/>
</dbReference>
<evidence type="ECO:0000256" key="1">
    <source>
        <dbReference type="ARBA" id="ARBA00001561"/>
    </source>
</evidence>
<evidence type="ECO:0000259" key="11">
    <source>
        <dbReference type="SMART" id="SM00646"/>
    </source>
</evidence>
<comment type="catalytic activity">
    <reaction evidence="1">
        <text>Hydrolyzes the link between N-acetylmuramoyl residues and L-amino acid residues in certain cell-wall glycopeptides.</text>
        <dbReference type="EC" id="3.5.1.28"/>
    </reaction>
</comment>
<evidence type="ECO:0000256" key="10">
    <source>
        <dbReference type="SAM" id="MobiDB-lite"/>
    </source>
</evidence>
<dbReference type="GO" id="GO:0009253">
    <property type="term" value="P:peptidoglycan catabolic process"/>
    <property type="evidence" value="ECO:0007669"/>
    <property type="project" value="InterPro"/>
</dbReference>
<dbReference type="Pfam" id="PF11741">
    <property type="entry name" value="AMIN"/>
    <property type="match status" value="1"/>
</dbReference>
<evidence type="ECO:0000256" key="3">
    <source>
        <dbReference type="ARBA" id="ARBA00010860"/>
    </source>
</evidence>
<dbReference type="SUPFAM" id="SSF53187">
    <property type="entry name" value="Zn-dependent exopeptidases"/>
    <property type="match status" value="1"/>
</dbReference>
<evidence type="ECO:0000256" key="6">
    <source>
        <dbReference type="ARBA" id="ARBA00022764"/>
    </source>
</evidence>
<proteinExistence type="inferred from homology"/>